<sequence length="1024" mass="118513">MTVQAPTITSLTITKLSANDVQIRWDNVGSNFFYLVEVTETRDPLTGISWNQLPYTTEAEYFYSQLKPNTYYKMRVGVTAEGFTPSEWVETEEFQSFTQNAYTFETMGELNLITKFIQEKFVKNNQSYVDFNSDVVYAALMGESFQYSPHYEDISSIQNHILFENEYHEIQEDIQKVCTDIDRVYLMESNGILYLFERYQPIVKVSNDKGQNWKAVKLLNDRVGYPLSRTVFYQTSTTTYLLGLDRIFYGRQSTDVRWSADDVKFSSQDVTFAKVGDQLNLGYDVELFSSYARLPAALSKITESIASTEEYVYVVARDKVQRIKTQNAPTDTDPLSPTFGEKLFDSWTSNITGSPKAVCYKLDAVDGEVFALITGEVAQVGFDPRTSEILDSDLKGVYRLTGDTWTRIFGNTEEERYRIEVGYTSMSTDGNELFISSSNHRLTDEFIVPDPELSQKYPDVQAAVKSEFDQQYVHDKHYLMMSFRTGEALGWAEMKPGRMKYYAEPFFSYCKKSSTRCWITNSNRVLVVYNDITHAYPIDTFGERSPNRVMKETWKKGTFTAISPNIEFNNFNRYAAGVIFYKSSGELIAYYEFNYRVRDDVRIVWKPTNVFFSAYLQNQTREDPWVPDVNPNRVDPDLRPLLNKIIPDSYLLEDSNFEKFCEYYLQYISTGYGTQYNNLLNLIRNKYPKEEHSWEYMWGEVYKRNLYLDREKRDYVARFFETRKSDFYSTKGIEASYKFLFRLLYNEDVEIDIESNSGTEYDIIVESDNINEGIVGQTIYTESGRCNVTYMQRNYVKGKLQWRITIHNMLGRFLVGQEVKAERSTFEGTIVQGVRGKDLMTNNIDYINRSRSYYVMKIKSTLPTSRYREDILRFVHPVGFGFVGITLLTMFINAGLSLKHVETVINKYKTYRWDAGLPSVWPDRVAVLNAQDKIETDSITGEPVYAQHSNAGQPFPLPPNYDAENNNSIIGGQTPGERRKPMSPTFDQTAVTFSKFRALVDERLKENVGNPRDPVDPTLINIGD</sequence>
<feature type="disulfide bond" description="Interchain (with GP10)" evidence="1">
    <location>
        <position position="178"/>
    </location>
</feature>
<dbReference type="RefSeq" id="YP_004300739.1">
    <property type="nucleotide sequence ID" value="NC_015250.1"/>
</dbReference>
<organism evidence="4 5">
    <name type="scientific">Acinetobacter phage 133</name>
    <dbReference type="NCBI Taxonomy" id="2919552"/>
    <lineage>
        <taxon>Viruses</taxon>
        <taxon>Duplodnaviria</taxon>
        <taxon>Heunggongvirae</taxon>
        <taxon>Uroviricota</taxon>
        <taxon>Caudoviricetes</taxon>
        <taxon>Pantevenvirales</taxon>
        <taxon>Straboviridae</taxon>
        <taxon>Tevenvirinae</taxon>
        <taxon>Centumtrigintavirus</taxon>
        <taxon>Centumtrigintavirus cv133</taxon>
        <taxon>Acinetobacter virus 133</taxon>
    </lineage>
</organism>
<evidence type="ECO:0000259" key="3">
    <source>
        <dbReference type="PROSITE" id="PS50853"/>
    </source>
</evidence>
<evidence type="ECO:0000313" key="5">
    <source>
        <dbReference type="Proteomes" id="UP000000330"/>
    </source>
</evidence>
<evidence type="ECO:0000313" key="4">
    <source>
        <dbReference type="EMBL" id="ADJ19473.1"/>
    </source>
</evidence>
<protein>
    <recommendedName>
        <fullName evidence="1">Baseplate wedge protein gp7</fullName>
    </recommendedName>
</protein>
<accession>D9I692</accession>
<evidence type="ECO:0000256" key="1">
    <source>
        <dbReference type="HAMAP-Rule" id="MF_04103"/>
    </source>
</evidence>
<dbReference type="InterPro" id="IPR048811">
    <property type="entry name" value="Gp7_dom_V"/>
</dbReference>
<keyword evidence="1" id="KW-0426">Late protein</keyword>
<dbReference type="PROSITE" id="PS50853">
    <property type="entry name" value="FN3"/>
    <property type="match status" value="1"/>
</dbReference>
<gene>
    <name evidence="4" type="primary">7</name>
    <name evidence="4" type="ORF">Acj133p158</name>
</gene>
<dbReference type="GO" id="GO:0098025">
    <property type="term" value="C:virus tail, baseplate"/>
    <property type="evidence" value="ECO:0007669"/>
    <property type="project" value="UniProtKB-UniRule"/>
</dbReference>
<comment type="similarity">
    <text evidence="1">Belongs to the T4likevirus baseplate wedge protein gp7 family.</text>
</comment>
<feature type="transmembrane region" description="Helical" evidence="2">
    <location>
        <begin position="874"/>
        <end position="898"/>
    </location>
</feature>
<dbReference type="SUPFAM" id="SSF49265">
    <property type="entry name" value="Fibronectin type III"/>
    <property type="match status" value="1"/>
</dbReference>
<dbReference type="HAMAP" id="MF_04103">
    <property type="entry name" value="BP07_T4"/>
    <property type="match status" value="1"/>
</dbReference>
<keyword evidence="1" id="KW-1227">Viral tail protein</keyword>
<keyword evidence="1" id="KW-1015">Disulfide bond</keyword>
<dbReference type="InterPro" id="IPR048812">
    <property type="entry name" value="Gp7_dom_VI"/>
</dbReference>
<proteinExistence type="inferred from homology"/>
<dbReference type="Gene3D" id="2.60.40.10">
    <property type="entry name" value="Immunoglobulins"/>
    <property type="match status" value="1"/>
</dbReference>
<dbReference type="GO" id="GO:0098003">
    <property type="term" value="P:viral tail assembly"/>
    <property type="evidence" value="ECO:0007669"/>
    <property type="project" value="UniProtKB-KW"/>
</dbReference>
<dbReference type="Pfam" id="PF21427">
    <property type="entry name" value="Gp7_5th"/>
    <property type="match status" value="1"/>
</dbReference>
<comment type="subcellular location">
    <subcellularLocation>
        <location evidence="1">Virion</location>
    </subcellularLocation>
    <text evidence="1">Present in the baseplate.</text>
</comment>
<keyword evidence="5" id="KW-1185">Reference proteome</keyword>
<dbReference type="Pfam" id="PF21428">
    <property type="entry name" value="Gp7_helical"/>
    <property type="match status" value="1"/>
</dbReference>
<keyword evidence="2" id="KW-0812">Transmembrane</keyword>
<dbReference type="GeneID" id="10323145"/>
<dbReference type="EMBL" id="HM114315">
    <property type="protein sequence ID" value="ADJ19473.1"/>
    <property type="molecule type" value="Genomic_DNA"/>
</dbReference>
<dbReference type="KEGG" id="vg:10323145"/>
<keyword evidence="1" id="KW-1188">Viral release from host cell</keyword>
<feature type="domain" description="Fibronectin type-III" evidence="3">
    <location>
        <begin position="7"/>
        <end position="101"/>
    </location>
</feature>
<keyword evidence="1" id="KW-1245">Viral tail assembly</keyword>
<comment type="subunit">
    <text evidence="1">Binds to gp10 homotrimer; disulfide-linked. Heteromultimer with gp10; a gp10 molecule is disulfide-linked to gp7 and the other two remaining gp10 molecules form a disulfide bond.</text>
</comment>
<dbReference type="CDD" id="cd00063">
    <property type="entry name" value="FN3"/>
    <property type="match status" value="1"/>
</dbReference>
<keyword evidence="2" id="KW-1133">Transmembrane helix</keyword>
<reference evidence="4 5" key="1">
    <citation type="journal article" date="2010" name="Virol. J.">
        <title>Genomes of the T4-related bacteriophages as windows on microbial genome evolution.</title>
        <authorList>
            <person name="Petrov V.M."/>
            <person name="Ratnayaka S."/>
            <person name="Nolan J.M."/>
            <person name="Miller E.S."/>
            <person name="Karam J.D."/>
        </authorList>
    </citation>
    <scope>NUCLEOTIDE SEQUENCE [LARGE SCALE GENOMIC DNA]</scope>
    <source>
        <strain evidence="4">Acj133</strain>
    </source>
</reference>
<dbReference type="InterPro" id="IPR034697">
    <property type="entry name" value="GP7_T4"/>
</dbReference>
<keyword evidence="2" id="KW-0472">Membrane</keyword>
<comment type="function">
    <text evidence="1">Baseplate protein. Involved in the tail assembly.</text>
</comment>
<keyword evidence="1" id="KW-0946">Virion</keyword>
<dbReference type="InterPro" id="IPR013783">
    <property type="entry name" value="Ig-like_fold"/>
</dbReference>
<dbReference type="Pfam" id="PF21456">
    <property type="entry name" value="Gp7_6th"/>
    <property type="match status" value="1"/>
</dbReference>
<dbReference type="InterPro" id="IPR036116">
    <property type="entry name" value="FN3_sf"/>
</dbReference>
<dbReference type="InterPro" id="IPR003961">
    <property type="entry name" value="FN3_dom"/>
</dbReference>
<name>D9I692_9CAUD</name>
<evidence type="ECO:0000256" key="2">
    <source>
        <dbReference type="SAM" id="Phobius"/>
    </source>
</evidence>
<dbReference type="InterPro" id="IPR048810">
    <property type="entry name" value="Gp7_helical"/>
</dbReference>
<keyword evidence="1" id="KW-1226">Viral baseplate protein</keyword>
<dbReference type="Proteomes" id="UP000000330">
    <property type="component" value="Segment"/>
</dbReference>